<accession>A0A848EEM1</accession>
<protein>
    <submittedName>
        <fullName evidence="1">Uncharacterized protein</fullName>
    </submittedName>
</protein>
<comment type="caution">
    <text evidence="1">The sequence shown here is derived from an EMBL/GenBank/DDBJ whole genome shotgun (WGS) entry which is preliminary data.</text>
</comment>
<dbReference type="AlphaFoldDB" id="A0A848EEM1"/>
<sequence length="170" mass="17236">MADETVEAAPPGGVALSLMARGDGFVALRAVVSELAPPVTLRAIRMADGILLALRAAENPGLVMTPPLTETAVPLERGFVDRLAAKAGQVAASAASRAIAAIAAQPALSLPEAQGAAAALLQAARESVRAGHDREPARIAAAAEIHAALYFTLRHAQQQGLLAPAAEESA</sequence>
<dbReference type="RefSeq" id="WP_170054167.1">
    <property type="nucleotide sequence ID" value="NZ_JABBKX010000003.1"/>
</dbReference>
<reference evidence="1 2" key="1">
    <citation type="submission" date="2020-03" db="EMBL/GenBank/DDBJ databases">
        <authorList>
            <person name="Sun Q."/>
        </authorList>
    </citation>
    <scope>NUCLEOTIDE SEQUENCE [LARGE SCALE GENOMIC DNA]</scope>
    <source>
        <strain evidence="1 2">JC162</strain>
    </source>
</reference>
<organism evidence="1 2">
    <name type="scientific">Neoroseomonas marina</name>
    <dbReference type="NCBI Taxonomy" id="1232220"/>
    <lineage>
        <taxon>Bacteria</taxon>
        <taxon>Pseudomonadati</taxon>
        <taxon>Pseudomonadota</taxon>
        <taxon>Alphaproteobacteria</taxon>
        <taxon>Acetobacterales</taxon>
        <taxon>Acetobacteraceae</taxon>
        <taxon>Neoroseomonas</taxon>
    </lineage>
</organism>
<evidence type="ECO:0000313" key="1">
    <source>
        <dbReference type="EMBL" id="NMJ41937.1"/>
    </source>
</evidence>
<gene>
    <name evidence="1" type="ORF">GWK16_11850</name>
</gene>
<keyword evidence="2" id="KW-1185">Reference proteome</keyword>
<name>A0A848EEM1_9PROT</name>
<dbReference type="EMBL" id="JABBKX010000003">
    <property type="protein sequence ID" value="NMJ41937.1"/>
    <property type="molecule type" value="Genomic_DNA"/>
</dbReference>
<proteinExistence type="predicted"/>
<evidence type="ECO:0000313" key="2">
    <source>
        <dbReference type="Proteomes" id="UP000548582"/>
    </source>
</evidence>
<dbReference type="Proteomes" id="UP000548582">
    <property type="component" value="Unassembled WGS sequence"/>
</dbReference>